<organism evidence="1 2">
    <name type="scientific">Rhododendron molle</name>
    <name type="common">Chinese azalea</name>
    <name type="synonym">Azalea mollis</name>
    <dbReference type="NCBI Taxonomy" id="49168"/>
    <lineage>
        <taxon>Eukaryota</taxon>
        <taxon>Viridiplantae</taxon>
        <taxon>Streptophyta</taxon>
        <taxon>Embryophyta</taxon>
        <taxon>Tracheophyta</taxon>
        <taxon>Spermatophyta</taxon>
        <taxon>Magnoliopsida</taxon>
        <taxon>eudicotyledons</taxon>
        <taxon>Gunneridae</taxon>
        <taxon>Pentapetalae</taxon>
        <taxon>asterids</taxon>
        <taxon>Ericales</taxon>
        <taxon>Ericaceae</taxon>
        <taxon>Ericoideae</taxon>
        <taxon>Rhodoreae</taxon>
        <taxon>Rhododendron</taxon>
    </lineage>
</organism>
<name>A0ACC0PJ72_RHOML</name>
<keyword evidence="2" id="KW-1185">Reference proteome</keyword>
<dbReference type="Proteomes" id="UP001062846">
    <property type="component" value="Chromosome 3"/>
</dbReference>
<evidence type="ECO:0000313" key="2">
    <source>
        <dbReference type="Proteomes" id="UP001062846"/>
    </source>
</evidence>
<dbReference type="EMBL" id="CM046390">
    <property type="protein sequence ID" value="KAI8565773.1"/>
    <property type="molecule type" value="Genomic_DNA"/>
</dbReference>
<reference evidence="1" key="1">
    <citation type="submission" date="2022-02" db="EMBL/GenBank/DDBJ databases">
        <title>Plant Genome Project.</title>
        <authorList>
            <person name="Zhang R.-G."/>
        </authorList>
    </citation>
    <scope>NUCLEOTIDE SEQUENCE</scope>
    <source>
        <strain evidence="1">AT1</strain>
    </source>
</reference>
<proteinExistence type="predicted"/>
<accession>A0ACC0PJ72</accession>
<protein>
    <submittedName>
        <fullName evidence="1">Uncharacterized protein</fullName>
    </submittedName>
</protein>
<sequence length="133" mass="14601">MMKDTFQKSMKAVKEGYDWVTQQLRLKFSFSWVTFGLALIVFGLELAAYIESLPLASADLTLEQKAPFLKKRNAFLYAMHVCLILSWIIKPCERNKVEGPPAEGGQQKKGSAAAEGPPAEGGPGGEIEVIVRA</sequence>
<gene>
    <name evidence="1" type="ORF">RHMOL_Rhmol03G0287700</name>
</gene>
<evidence type="ECO:0000313" key="1">
    <source>
        <dbReference type="EMBL" id="KAI8565773.1"/>
    </source>
</evidence>
<comment type="caution">
    <text evidence="1">The sequence shown here is derived from an EMBL/GenBank/DDBJ whole genome shotgun (WGS) entry which is preliminary data.</text>
</comment>